<dbReference type="AlphaFoldDB" id="A0A6L3T3N5"/>
<dbReference type="RefSeq" id="WP_150997913.1">
    <property type="nucleotide sequence ID" value="NZ_VZZK01000004.1"/>
</dbReference>
<protein>
    <submittedName>
        <fullName evidence="1">Uncharacterized protein</fullName>
    </submittedName>
</protein>
<sequence length="69" mass="7741">MAGTTEDRLDDLNGQIAVLKMERADQVLLVEARIDRGQDATEDTVVLREIEARIATLQTRTATFARDPR</sequence>
<dbReference type="OrthoDB" id="8025171at2"/>
<dbReference type="EMBL" id="VZZK01000004">
    <property type="protein sequence ID" value="KAB1080597.1"/>
    <property type="molecule type" value="Genomic_DNA"/>
</dbReference>
<evidence type="ECO:0000313" key="1">
    <source>
        <dbReference type="EMBL" id="KAB1080597.1"/>
    </source>
</evidence>
<evidence type="ECO:0000313" key="2">
    <source>
        <dbReference type="Proteomes" id="UP000474159"/>
    </source>
</evidence>
<keyword evidence="2" id="KW-1185">Reference proteome</keyword>
<name>A0A6L3T3N5_9HYPH</name>
<gene>
    <name evidence="1" type="ORF">F6X53_05250</name>
</gene>
<accession>A0A6L3T3N5</accession>
<comment type="caution">
    <text evidence="1">The sequence shown here is derived from an EMBL/GenBank/DDBJ whole genome shotgun (WGS) entry which is preliminary data.</text>
</comment>
<organism evidence="1 2">
    <name type="scientific">Methylobacterium soli</name>
    <dbReference type="NCBI Taxonomy" id="553447"/>
    <lineage>
        <taxon>Bacteria</taxon>
        <taxon>Pseudomonadati</taxon>
        <taxon>Pseudomonadota</taxon>
        <taxon>Alphaproteobacteria</taxon>
        <taxon>Hyphomicrobiales</taxon>
        <taxon>Methylobacteriaceae</taxon>
        <taxon>Methylobacterium</taxon>
    </lineage>
</organism>
<dbReference type="Proteomes" id="UP000474159">
    <property type="component" value="Unassembled WGS sequence"/>
</dbReference>
<reference evidence="1 2" key="1">
    <citation type="submission" date="2019-09" db="EMBL/GenBank/DDBJ databases">
        <title>YIM 48816 draft genome.</title>
        <authorList>
            <person name="Jiang L."/>
        </authorList>
    </citation>
    <scope>NUCLEOTIDE SEQUENCE [LARGE SCALE GENOMIC DNA]</scope>
    <source>
        <strain evidence="1 2">YIM 48816</strain>
    </source>
</reference>
<proteinExistence type="predicted"/>